<organism evidence="3 7">
    <name type="scientific">Limosilactobacillus reuteri</name>
    <name type="common">Lactobacillus reuteri</name>
    <dbReference type="NCBI Taxonomy" id="1598"/>
    <lineage>
        <taxon>Bacteria</taxon>
        <taxon>Bacillati</taxon>
        <taxon>Bacillota</taxon>
        <taxon>Bacilli</taxon>
        <taxon>Lactobacillales</taxon>
        <taxon>Lactobacillaceae</taxon>
        <taxon>Limosilactobacillus</taxon>
    </lineage>
</organism>
<dbReference type="Pfam" id="PF05389">
    <property type="entry name" value="MecA"/>
    <property type="match status" value="1"/>
</dbReference>
<evidence type="ECO:0000256" key="2">
    <source>
        <dbReference type="HAMAP-Rule" id="MF_01124"/>
    </source>
</evidence>
<dbReference type="InterPro" id="IPR038471">
    <property type="entry name" value="MecA_C_sf"/>
</dbReference>
<reference evidence="5" key="2">
    <citation type="journal article" date="2018" name="Genome Announc.">
        <title>Fifty-Six Draft Genome Sequences of 10 Lactobacillus Species from 22 Commercial Dietary Supplements.</title>
        <authorList>
            <person name="Gangiredla J."/>
            <person name="Barnaba T.J."/>
            <person name="Mammel M.K."/>
            <person name="Lacher D.W."/>
            <person name="Elkins C.A."/>
            <person name="Lampel K.A."/>
            <person name="Whitehouse C.A."/>
            <person name="Tartera C."/>
        </authorList>
    </citation>
    <scope>NUCLEOTIDE SEQUENCE</scope>
    <source>
        <strain evidence="5">DS12_10</strain>
    </source>
</reference>
<dbReference type="InterPro" id="IPR008681">
    <property type="entry name" value="Neg-reg_MecA"/>
</dbReference>
<dbReference type="EMBL" id="PTLS01000024">
    <property type="protein sequence ID" value="RMX25691.1"/>
    <property type="molecule type" value="Genomic_DNA"/>
</dbReference>
<evidence type="ECO:0000313" key="10">
    <source>
        <dbReference type="Proteomes" id="UP000460207"/>
    </source>
</evidence>
<comment type="subunit">
    <text evidence="2">Homodimer.</text>
</comment>
<comment type="caution">
    <text evidence="3">The sequence shown here is derived from an EMBL/GenBank/DDBJ whole genome shotgun (WGS) entry which is preliminary data.</text>
</comment>
<evidence type="ECO:0000313" key="5">
    <source>
        <dbReference type="EMBL" id="PTV00913.1"/>
    </source>
</evidence>
<dbReference type="Proteomes" id="UP000460207">
    <property type="component" value="Unassembled WGS sequence"/>
</dbReference>
<name>A0A073JRW9_LIMRT</name>
<reference evidence="3 7" key="1">
    <citation type="submission" date="2014-06" db="EMBL/GenBank/DDBJ databases">
        <title>Genetic determinant of reutericyclin biosynthesis of Lactobacillus reuteri.</title>
        <authorList>
            <person name="Lin X."/>
            <person name="Duar R."/>
            <person name="Walter J."/>
            <person name="Gaenzle M."/>
        </authorList>
    </citation>
    <scope>NUCLEOTIDE SEQUENCE [LARGE SCALE GENOMIC DNA]</scope>
    <source>
        <strain evidence="3 7">LTH2584</strain>
    </source>
</reference>
<dbReference type="EMBL" id="JOSX01000003">
    <property type="protein sequence ID" value="KEK16696.1"/>
    <property type="molecule type" value="Genomic_DNA"/>
</dbReference>
<dbReference type="GO" id="GO:0030674">
    <property type="term" value="F:protein-macromolecule adaptor activity"/>
    <property type="evidence" value="ECO:0007669"/>
    <property type="project" value="UniProtKB-UniRule"/>
</dbReference>
<dbReference type="Gene3D" id="3.30.70.1950">
    <property type="match status" value="1"/>
</dbReference>
<dbReference type="AlphaFoldDB" id="A0A073JRW9"/>
<dbReference type="PANTHER" id="PTHR39161:SF1">
    <property type="entry name" value="ADAPTER PROTEIN MECA 1"/>
    <property type="match status" value="1"/>
</dbReference>
<dbReference type="HAMAP" id="MF_01124">
    <property type="entry name" value="MecA"/>
    <property type="match status" value="1"/>
</dbReference>
<evidence type="ECO:0000313" key="6">
    <source>
        <dbReference type="EMBL" id="RMX25691.1"/>
    </source>
</evidence>
<dbReference type="Proteomes" id="UP000244083">
    <property type="component" value="Unassembled WGS sequence"/>
</dbReference>
<dbReference type="PATRIC" id="fig|1598.90.peg.93"/>
<comment type="similarity">
    <text evidence="1 2">Belongs to the MecA family.</text>
</comment>
<evidence type="ECO:0000313" key="7">
    <source>
        <dbReference type="Proteomes" id="UP000027731"/>
    </source>
</evidence>
<gene>
    <name evidence="2" type="primary">mecA</name>
    <name evidence="6" type="ORF">C5O77_04025</name>
    <name evidence="5" type="ORF">DB325_09940</name>
    <name evidence="4" type="ORF">GIX76_09635</name>
    <name evidence="3" type="ORF">LR3_03940</name>
</gene>
<evidence type="ECO:0000313" key="8">
    <source>
        <dbReference type="Proteomes" id="UP000244083"/>
    </source>
</evidence>
<dbReference type="Proteomes" id="UP000027731">
    <property type="component" value="Unassembled WGS sequence"/>
</dbReference>
<accession>A0A073JRW9</accession>
<evidence type="ECO:0000256" key="1">
    <source>
        <dbReference type="ARBA" id="ARBA00005397"/>
    </source>
</evidence>
<evidence type="ECO:0000313" key="4">
    <source>
        <dbReference type="EMBL" id="MRG90233.1"/>
    </source>
</evidence>
<dbReference type="RefSeq" id="WP_003665673.1">
    <property type="nucleotide sequence ID" value="NZ_JAJGVW010000059.1"/>
</dbReference>
<reference evidence="6 9" key="3">
    <citation type="journal article" date="2018" name="J Appl Environ Microbiol">
        <title>The gut symbionts Lactobacillus reuteri R2lc and 2010 encode a polyketide synthase cluster that activates the mammalian aryl-hydrocarbon receptor.</title>
        <authorList>
            <person name="Ozcam M."/>
            <person name="Roos S."/>
            <person name="Van Pijkeren J.P."/>
        </authorList>
    </citation>
    <scope>NUCLEOTIDE SEQUENCE [LARGE SCALE GENOMIC DNA]</scope>
    <source>
        <strain evidence="6 9">R2lc</strain>
    </source>
</reference>
<dbReference type="EMBL" id="WJND01000026">
    <property type="protein sequence ID" value="MRG90233.1"/>
    <property type="molecule type" value="Genomic_DNA"/>
</dbReference>
<protein>
    <recommendedName>
        <fullName evidence="2">Adapter protein MecA</fullName>
    </recommendedName>
</protein>
<dbReference type="PANTHER" id="PTHR39161">
    <property type="entry name" value="ADAPTER PROTEIN MECA"/>
    <property type="match status" value="1"/>
</dbReference>
<evidence type="ECO:0000313" key="3">
    <source>
        <dbReference type="EMBL" id="KEK16696.1"/>
    </source>
</evidence>
<dbReference type="EMBL" id="QAZN01000031">
    <property type="protein sequence ID" value="PTV00913.1"/>
    <property type="molecule type" value="Genomic_DNA"/>
</dbReference>
<reference evidence="8" key="4">
    <citation type="submission" date="2018-04" db="EMBL/GenBank/DDBJ databases">
        <title>Draft Genome Sequences of 10 Lactobacillus Species from 22 Commercial Probiotic Products.</title>
        <authorList>
            <person name="Gangiredla J."/>
            <person name="Barnaba T.J."/>
            <person name="Mammel M.K."/>
            <person name="Lacher D.W."/>
            <person name="Elkins C.A."/>
            <person name="Lampel K.A."/>
            <person name="Whitehouse C.A."/>
            <person name="Tartera C."/>
        </authorList>
    </citation>
    <scope>NUCLEOTIDE SEQUENCE [LARGE SCALE GENOMIC DNA]</scope>
    <source>
        <strain evidence="8">DS12_10</strain>
    </source>
</reference>
<dbReference type="PIRSF" id="PIRSF029008">
    <property type="entry name" value="MecA"/>
    <property type="match status" value="1"/>
</dbReference>
<reference evidence="4 10" key="5">
    <citation type="submission" date="2019-11" db="EMBL/GenBank/DDBJ databases">
        <title>Draft genome sequence of 12 host-associated Lactobacillus reuteri rodent strains.</title>
        <authorList>
            <person name="Zhang S."/>
            <person name="Ozcam M."/>
            <person name="Van Pijkeren J.P."/>
        </authorList>
    </citation>
    <scope>NUCLEOTIDE SEQUENCE [LARGE SCALE GENOMIC DNA]</scope>
    <source>
        <strain evidence="4 10">N4I</strain>
    </source>
</reference>
<proteinExistence type="inferred from homology"/>
<comment type="domain">
    <text evidence="2">The N-terminal domain probably binds unfolded/aggregated proteins; the C-terminal domain interacts with ClpC.</text>
</comment>
<sequence length="223" mass="25715">MEMERINENTIRVLVDNDDLSARGITILDLLGDHQQIEDFFYSILKEVDTDHQFQNNDAVTFQVMPTNNGLELFISKNDSNFAGNEQHGPINDQVSKYIKQHLIQKNSPDQDQRKTAINDSEDNEIQHTNWQVITFDSFEDLIDFAKIAESDDVSSYLYKYNDLYYLAIAYSDSILNSNDIKDQLALAYEYGNPTATTVDFLSEHGKKIMSVSALHLIRHYFE</sequence>
<evidence type="ECO:0000313" key="9">
    <source>
        <dbReference type="Proteomes" id="UP000276940"/>
    </source>
</evidence>
<comment type="function">
    <text evidence="2">Enables the recognition and targeting of unfolded and aggregated proteins to the ClpC protease or to other proteins involved in proteolysis.</text>
</comment>
<dbReference type="Proteomes" id="UP000276940">
    <property type="component" value="Unassembled WGS sequence"/>
</dbReference>